<name>A0ABQ6ZIA5_9GAMM</name>
<sequence length="209" mass="23555">MEEKIYDLDLPAPTSRVVRQGGEGPDFWAYVDDGRHLHYVSYWLPNKIRVMRAAHAASGSFQVLSPHFARLGGRVYCRGACVMDADAERFQLVPDTRFARDGQRVYAFTITEGLDVLEGATGPLRFLPRCEHFAHGDDFYWQSSWTKRIEPVSGYTRIDTYEKKNVLLAQVWGDTDPRDDEEAAARAAVLDGVRTVADLFRLALPDATG</sequence>
<gene>
    <name evidence="1" type="ORF">CSC78_08225</name>
</gene>
<dbReference type="Proteomes" id="UP000781710">
    <property type="component" value="Unassembled WGS sequence"/>
</dbReference>
<keyword evidence="2" id="KW-1185">Reference proteome</keyword>
<evidence type="ECO:0000313" key="2">
    <source>
        <dbReference type="Proteomes" id="UP000781710"/>
    </source>
</evidence>
<accession>A0ABQ6ZIA5</accession>
<reference evidence="1 2" key="1">
    <citation type="submission" date="2017-10" db="EMBL/GenBank/DDBJ databases">
        <title>Whole genome sequencing of members of genus Pseudoxanthomonas.</title>
        <authorList>
            <person name="Kumar S."/>
            <person name="Bansal K."/>
            <person name="Kaur A."/>
            <person name="Patil P."/>
            <person name="Sharma S."/>
            <person name="Patil P.B."/>
        </authorList>
    </citation>
    <scope>NUCLEOTIDE SEQUENCE [LARGE SCALE GENOMIC DNA]</scope>
    <source>
        <strain evidence="1 2">DSM 17109</strain>
    </source>
</reference>
<dbReference type="EMBL" id="PDWW01000008">
    <property type="protein sequence ID" value="KAF1725701.1"/>
    <property type="molecule type" value="Genomic_DNA"/>
</dbReference>
<organism evidence="1 2">
    <name type="scientific">Pseudoxanthomonas japonensis</name>
    <dbReference type="NCBI Taxonomy" id="69284"/>
    <lineage>
        <taxon>Bacteria</taxon>
        <taxon>Pseudomonadati</taxon>
        <taxon>Pseudomonadota</taxon>
        <taxon>Gammaproteobacteria</taxon>
        <taxon>Lysobacterales</taxon>
        <taxon>Lysobacteraceae</taxon>
        <taxon>Pseudoxanthomonas</taxon>
    </lineage>
</organism>
<dbReference type="RefSeq" id="WP_162337425.1">
    <property type="nucleotide sequence ID" value="NZ_JBHSRQ010000016.1"/>
</dbReference>
<evidence type="ECO:0000313" key="1">
    <source>
        <dbReference type="EMBL" id="KAF1725701.1"/>
    </source>
</evidence>
<protein>
    <submittedName>
        <fullName evidence="1">Uncharacterized protein</fullName>
    </submittedName>
</protein>
<proteinExistence type="predicted"/>
<comment type="caution">
    <text evidence="1">The sequence shown here is derived from an EMBL/GenBank/DDBJ whole genome shotgun (WGS) entry which is preliminary data.</text>
</comment>